<dbReference type="Proteomes" id="UP001528823">
    <property type="component" value="Unassembled WGS sequence"/>
</dbReference>
<dbReference type="EMBL" id="JAPMOU010000059">
    <property type="protein sequence ID" value="MDE1465309.1"/>
    <property type="molecule type" value="Genomic_DNA"/>
</dbReference>
<dbReference type="PROSITE" id="PS50801">
    <property type="entry name" value="STAS"/>
    <property type="match status" value="1"/>
</dbReference>
<dbReference type="Pfam" id="PF01740">
    <property type="entry name" value="STAS"/>
    <property type="match status" value="1"/>
</dbReference>
<dbReference type="RefSeq" id="WP_274691618.1">
    <property type="nucleotide sequence ID" value="NZ_JAPMOU010000059.1"/>
</dbReference>
<dbReference type="SUPFAM" id="SSF52091">
    <property type="entry name" value="SpoIIaa-like"/>
    <property type="match status" value="1"/>
</dbReference>
<sequence>MVDNLDSDFKATISGNKLTIRIGKAFTLVHFQHFKTIYNKLEKIQTCEIDFQLTEYIDSSALGALLLMKQHFNLNKENFHLINCRKFISRILYITNFHQVFSVQS</sequence>
<dbReference type="CDD" id="cd07043">
    <property type="entry name" value="STAS_anti-anti-sigma_factors"/>
    <property type="match status" value="1"/>
</dbReference>
<dbReference type="InterPro" id="IPR002645">
    <property type="entry name" value="STAS_dom"/>
</dbReference>
<name>A0ABT5UFZ6_9GAMM</name>
<organism evidence="2 3">
    <name type="scientific">Spartinivicinus poritis</name>
    <dbReference type="NCBI Taxonomy" id="2994640"/>
    <lineage>
        <taxon>Bacteria</taxon>
        <taxon>Pseudomonadati</taxon>
        <taxon>Pseudomonadota</taxon>
        <taxon>Gammaproteobacteria</taxon>
        <taxon>Oceanospirillales</taxon>
        <taxon>Zooshikellaceae</taxon>
        <taxon>Spartinivicinus</taxon>
    </lineage>
</organism>
<dbReference type="Gene3D" id="3.30.750.24">
    <property type="entry name" value="STAS domain"/>
    <property type="match status" value="1"/>
</dbReference>
<keyword evidence="3" id="KW-1185">Reference proteome</keyword>
<reference evidence="2 3" key="1">
    <citation type="submission" date="2022-11" db="EMBL/GenBank/DDBJ databases">
        <title>Spartinivicinus poritis sp. nov., isolated from scleractinian coral Porites lutea.</title>
        <authorList>
            <person name="Zhang G."/>
            <person name="Cai L."/>
            <person name="Wei Q."/>
        </authorList>
    </citation>
    <scope>NUCLEOTIDE SEQUENCE [LARGE SCALE GENOMIC DNA]</scope>
    <source>
        <strain evidence="2 3">A2-2</strain>
    </source>
</reference>
<evidence type="ECO:0000313" key="3">
    <source>
        <dbReference type="Proteomes" id="UP001528823"/>
    </source>
</evidence>
<dbReference type="InterPro" id="IPR036513">
    <property type="entry name" value="STAS_dom_sf"/>
</dbReference>
<accession>A0ABT5UFZ6</accession>
<feature type="domain" description="STAS" evidence="1">
    <location>
        <begin position="49"/>
        <end position="105"/>
    </location>
</feature>
<evidence type="ECO:0000313" key="2">
    <source>
        <dbReference type="EMBL" id="MDE1465309.1"/>
    </source>
</evidence>
<evidence type="ECO:0000259" key="1">
    <source>
        <dbReference type="PROSITE" id="PS50801"/>
    </source>
</evidence>
<protein>
    <submittedName>
        <fullName evidence="2">STAS domain-containing protein</fullName>
    </submittedName>
</protein>
<comment type="caution">
    <text evidence="2">The sequence shown here is derived from an EMBL/GenBank/DDBJ whole genome shotgun (WGS) entry which is preliminary data.</text>
</comment>
<proteinExistence type="predicted"/>
<gene>
    <name evidence="2" type="ORF">ORQ98_25415</name>
</gene>